<reference evidence="2" key="1">
    <citation type="journal article" date="2023" name="Science">
        <title>Elucidation of the pathway for biosynthesis of saponin adjuvants from the soapbark tree.</title>
        <authorList>
            <person name="Reed J."/>
            <person name="Orme A."/>
            <person name="El-Demerdash A."/>
            <person name="Owen C."/>
            <person name="Martin L.B.B."/>
            <person name="Misra R.C."/>
            <person name="Kikuchi S."/>
            <person name="Rejzek M."/>
            <person name="Martin A.C."/>
            <person name="Harkess A."/>
            <person name="Leebens-Mack J."/>
            <person name="Louveau T."/>
            <person name="Stephenson M.J."/>
            <person name="Osbourn A."/>
        </authorList>
    </citation>
    <scope>NUCLEOTIDE SEQUENCE</scope>
    <source>
        <strain evidence="2">S10</strain>
    </source>
</reference>
<gene>
    <name evidence="2" type="ORF">O6P43_010387</name>
</gene>
<protein>
    <submittedName>
        <fullName evidence="2">Kinesin-like protein</fullName>
    </submittedName>
</protein>
<evidence type="ECO:0000313" key="2">
    <source>
        <dbReference type="EMBL" id="KAJ7972511.1"/>
    </source>
</evidence>
<accession>A0AAD7Q0M4</accession>
<keyword evidence="3" id="KW-1185">Reference proteome</keyword>
<dbReference type="AlphaFoldDB" id="A0AAD7Q0M4"/>
<evidence type="ECO:0000256" key="1">
    <source>
        <dbReference type="SAM" id="Coils"/>
    </source>
</evidence>
<evidence type="ECO:0000313" key="3">
    <source>
        <dbReference type="Proteomes" id="UP001163823"/>
    </source>
</evidence>
<sequence>MEGGMRNKARNDKIEQLENVLNLSEKQVHIFPDLYRIEKEQKLDLESELNDCKVNLEKSTKDLLDLQGNYRILVLKLKEKDSTISKLLHTE</sequence>
<proteinExistence type="predicted"/>
<name>A0AAD7Q0M4_QUISA</name>
<dbReference type="Proteomes" id="UP001163823">
    <property type="component" value="Chromosome 4"/>
</dbReference>
<organism evidence="2 3">
    <name type="scientific">Quillaja saponaria</name>
    <name type="common">Soap bark tree</name>
    <dbReference type="NCBI Taxonomy" id="32244"/>
    <lineage>
        <taxon>Eukaryota</taxon>
        <taxon>Viridiplantae</taxon>
        <taxon>Streptophyta</taxon>
        <taxon>Embryophyta</taxon>
        <taxon>Tracheophyta</taxon>
        <taxon>Spermatophyta</taxon>
        <taxon>Magnoliopsida</taxon>
        <taxon>eudicotyledons</taxon>
        <taxon>Gunneridae</taxon>
        <taxon>Pentapetalae</taxon>
        <taxon>rosids</taxon>
        <taxon>fabids</taxon>
        <taxon>Fabales</taxon>
        <taxon>Quillajaceae</taxon>
        <taxon>Quillaja</taxon>
    </lineage>
</organism>
<dbReference type="EMBL" id="JARAOO010000004">
    <property type="protein sequence ID" value="KAJ7972511.1"/>
    <property type="molecule type" value="Genomic_DNA"/>
</dbReference>
<keyword evidence="1" id="KW-0175">Coiled coil</keyword>
<feature type="coiled-coil region" evidence="1">
    <location>
        <begin position="7"/>
        <end position="62"/>
    </location>
</feature>
<dbReference type="KEGG" id="qsa:O6P43_010387"/>
<comment type="caution">
    <text evidence="2">The sequence shown here is derived from an EMBL/GenBank/DDBJ whole genome shotgun (WGS) entry which is preliminary data.</text>
</comment>